<keyword evidence="6" id="KW-0342">GTP-binding</keyword>
<dbReference type="Pfam" id="PF03764">
    <property type="entry name" value="EFG_IV"/>
    <property type="match status" value="1"/>
</dbReference>
<dbReference type="GO" id="GO:0005525">
    <property type="term" value="F:GTP binding"/>
    <property type="evidence" value="ECO:0007669"/>
    <property type="project" value="UniProtKB-UniRule"/>
</dbReference>
<dbReference type="PANTHER" id="PTHR43261:SF6">
    <property type="entry name" value="ELONGATION FACTOR G-LIKE PROTEIN"/>
    <property type="match status" value="1"/>
</dbReference>
<dbReference type="FunFam" id="3.30.230.10:FF:000003">
    <property type="entry name" value="Elongation factor G"/>
    <property type="match status" value="1"/>
</dbReference>
<dbReference type="Gene3D" id="3.30.70.870">
    <property type="entry name" value="Elongation Factor G (Translational Gtpase), domain 3"/>
    <property type="match status" value="1"/>
</dbReference>
<dbReference type="NCBIfam" id="NF009381">
    <property type="entry name" value="PRK12740.1-5"/>
    <property type="match status" value="1"/>
</dbReference>
<evidence type="ECO:0000256" key="7">
    <source>
        <dbReference type="ARBA" id="ARBA00024731"/>
    </source>
</evidence>
<protein>
    <recommendedName>
        <fullName evidence="2 8">Elongation factor G</fullName>
    </recommendedName>
</protein>
<dbReference type="GO" id="GO:0003746">
    <property type="term" value="F:translation elongation factor activity"/>
    <property type="evidence" value="ECO:0007669"/>
    <property type="project" value="UniProtKB-UniRule"/>
</dbReference>
<dbReference type="EMBL" id="DRLD01000308">
    <property type="protein sequence ID" value="HED11209.1"/>
    <property type="molecule type" value="Genomic_DNA"/>
</dbReference>
<dbReference type="InterPro" id="IPR035649">
    <property type="entry name" value="EFG_V"/>
</dbReference>
<dbReference type="CDD" id="cd16262">
    <property type="entry name" value="EFG_III"/>
    <property type="match status" value="1"/>
</dbReference>
<dbReference type="Proteomes" id="UP000886005">
    <property type="component" value="Unassembled WGS sequence"/>
</dbReference>
<dbReference type="SMART" id="SM00838">
    <property type="entry name" value="EFG_C"/>
    <property type="match status" value="1"/>
</dbReference>
<dbReference type="CDD" id="cd04088">
    <property type="entry name" value="EFG_mtEFG_II"/>
    <property type="match status" value="1"/>
</dbReference>
<dbReference type="Gene3D" id="3.30.70.240">
    <property type="match status" value="1"/>
</dbReference>
<dbReference type="InterPro" id="IPR009000">
    <property type="entry name" value="Transl_B-barrel_sf"/>
</dbReference>
<evidence type="ECO:0000256" key="1">
    <source>
        <dbReference type="ARBA" id="ARBA00005870"/>
    </source>
</evidence>
<dbReference type="InterPro" id="IPR014721">
    <property type="entry name" value="Ribsml_uS5_D2-typ_fold_subgr"/>
</dbReference>
<dbReference type="AlphaFoldDB" id="A0A7V1LND1"/>
<dbReference type="Gene3D" id="3.40.50.300">
    <property type="entry name" value="P-loop containing nucleotide triphosphate hydrolases"/>
    <property type="match status" value="1"/>
</dbReference>
<accession>A0A7V1LND1</accession>
<dbReference type="SUPFAM" id="SSF50447">
    <property type="entry name" value="Translation proteins"/>
    <property type="match status" value="1"/>
</dbReference>
<dbReference type="CDD" id="cd03713">
    <property type="entry name" value="EFG_mtEFG_C"/>
    <property type="match status" value="1"/>
</dbReference>
<evidence type="ECO:0000256" key="3">
    <source>
        <dbReference type="ARBA" id="ARBA00022741"/>
    </source>
</evidence>
<dbReference type="NCBIfam" id="NF009891">
    <property type="entry name" value="PRK13351.1-1"/>
    <property type="match status" value="1"/>
</dbReference>
<dbReference type="Pfam" id="PF14492">
    <property type="entry name" value="EFG_III"/>
    <property type="match status" value="1"/>
</dbReference>
<dbReference type="SMART" id="SM00889">
    <property type="entry name" value="EFG_IV"/>
    <property type="match status" value="1"/>
</dbReference>
<comment type="function">
    <text evidence="7">Catalyzes the GTP-dependent ribosomal translocation step during translation elongation. During this step, the ribosome changes from the pre-translocational (PRE) to the post-translocational (POST) state as the newly formed A-site-bound peptidyl-tRNA and P-site-bound deacylated tRNA move to the P and E sites, respectively. Catalyzes the coordinated movement of the two tRNA molecules, the mRNA and conformational changes in the ribosome.</text>
</comment>
<dbReference type="GO" id="GO:0003924">
    <property type="term" value="F:GTPase activity"/>
    <property type="evidence" value="ECO:0007669"/>
    <property type="project" value="InterPro"/>
</dbReference>
<dbReference type="InterPro" id="IPR035647">
    <property type="entry name" value="EFG_III/V"/>
</dbReference>
<reference evidence="10" key="1">
    <citation type="journal article" date="2020" name="mSystems">
        <title>Genome- and Community-Level Interaction Insights into Carbon Utilization and Element Cycling Functions of Hydrothermarchaeota in Hydrothermal Sediment.</title>
        <authorList>
            <person name="Zhou Z."/>
            <person name="Liu Y."/>
            <person name="Xu W."/>
            <person name="Pan J."/>
            <person name="Luo Z.H."/>
            <person name="Li M."/>
        </authorList>
    </citation>
    <scope>NUCLEOTIDE SEQUENCE [LARGE SCALE GENOMIC DNA]</scope>
    <source>
        <strain evidence="10">HyVt-456</strain>
    </source>
</reference>
<dbReference type="NCBIfam" id="TIGR00231">
    <property type="entry name" value="small_GTP"/>
    <property type="match status" value="1"/>
</dbReference>
<dbReference type="Gene3D" id="2.40.30.10">
    <property type="entry name" value="Translation factors"/>
    <property type="match status" value="1"/>
</dbReference>
<evidence type="ECO:0000256" key="6">
    <source>
        <dbReference type="ARBA" id="ARBA00023134"/>
    </source>
</evidence>
<dbReference type="InterPro" id="IPR041095">
    <property type="entry name" value="EFG_II"/>
</dbReference>
<dbReference type="PRINTS" id="PR00315">
    <property type="entry name" value="ELONGATNFCT"/>
</dbReference>
<dbReference type="InterPro" id="IPR000640">
    <property type="entry name" value="EFG_V-like"/>
</dbReference>
<comment type="similarity">
    <text evidence="1">Belongs to the TRAFAC class translation factor GTPase superfamily. Classic translation factor GTPase family. EF-G/EF-2 subfamily.</text>
</comment>
<dbReference type="InterPro" id="IPR047872">
    <property type="entry name" value="EFG_IV"/>
</dbReference>
<evidence type="ECO:0000313" key="10">
    <source>
        <dbReference type="EMBL" id="HED11209.1"/>
    </source>
</evidence>
<dbReference type="InterPro" id="IPR009022">
    <property type="entry name" value="EFG_III"/>
</dbReference>
<comment type="caution">
    <text evidence="10">The sequence shown here is derived from an EMBL/GenBank/DDBJ whole genome shotgun (WGS) entry which is preliminary data.</text>
</comment>
<dbReference type="PANTHER" id="PTHR43261">
    <property type="entry name" value="TRANSLATION ELONGATION FACTOR G-RELATED"/>
    <property type="match status" value="1"/>
</dbReference>
<organism evidence="10">
    <name type="scientific">Caldithrix abyssi</name>
    <dbReference type="NCBI Taxonomy" id="187145"/>
    <lineage>
        <taxon>Bacteria</taxon>
        <taxon>Pseudomonadati</taxon>
        <taxon>Calditrichota</taxon>
        <taxon>Calditrichia</taxon>
        <taxon>Calditrichales</taxon>
        <taxon>Calditrichaceae</taxon>
        <taxon>Caldithrix</taxon>
    </lineage>
</organism>
<dbReference type="CDD" id="cd01434">
    <property type="entry name" value="EFG_mtEFG1_IV"/>
    <property type="match status" value="1"/>
</dbReference>
<dbReference type="GO" id="GO:0032790">
    <property type="term" value="P:ribosome disassembly"/>
    <property type="evidence" value="ECO:0007669"/>
    <property type="project" value="TreeGrafter"/>
</dbReference>
<gene>
    <name evidence="10" type="primary">fusA</name>
    <name evidence="10" type="ORF">ENJ10_11020</name>
</gene>
<dbReference type="InterPro" id="IPR005225">
    <property type="entry name" value="Small_GTP-bd"/>
</dbReference>
<dbReference type="SUPFAM" id="SSF54980">
    <property type="entry name" value="EF-G C-terminal domain-like"/>
    <property type="match status" value="2"/>
</dbReference>
<evidence type="ECO:0000256" key="2">
    <source>
        <dbReference type="ARBA" id="ARBA00017872"/>
    </source>
</evidence>
<dbReference type="InterPro" id="IPR020568">
    <property type="entry name" value="Ribosomal_Su5_D2-typ_SF"/>
</dbReference>
<feature type="domain" description="Tr-type G" evidence="9">
    <location>
        <begin position="7"/>
        <end position="280"/>
    </location>
</feature>
<dbReference type="Pfam" id="PF00679">
    <property type="entry name" value="EFG_C"/>
    <property type="match status" value="1"/>
</dbReference>
<evidence type="ECO:0000256" key="5">
    <source>
        <dbReference type="ARBA" id="ARBA00022917"/>
    </source>
</evidence>
<dbReference type="SUPFAM" id="SSF52540">
    <property type="entry name" value="P-loop containing nucleoside triphosphate hydrolases"/>
    <property type="match status" value="1"/>
</dbReference>
<dbReference type="InterPro" id="IPR053905">
    <property type="entry name" value="EF-G-like_DII"/>
</dbReference>
<dbReference type="SUPFAM" id="SSF54211">
    <property type="entry name" value="Ribosomal protein S5 domain 2-like"/>
    <property type="match status" value="1"/>
</dbReference>
<dbReference type="PROSITE" id="PS51722">
    <property type="entry name" value="G_TR_2"/>
    <property type="match status" value="1"/>
</dbReference>
<dbReference type="InterPro" id="IPR000795">
    <property type="entry name" value="T_Tr_GTP-bd_dom"/>
</dbReference>
<proteinExistence type="inferred from homology"/>
<dbReference type="CDD" id="cd04170">
    <property type="entry name" value="EF-G_bact"/>
    <property type="match status" value="1"/>
</dbReference>
<keyword evidence="5" id="KW-0648">Protein biosynthesis</keyword>
<dbReference type="FunFam" id="3.30.70.240:FF:000001">
    <property type="entry name" value="Elongation factor G"/>
    <property type="match status" value="1"/>
</dbReference>
<keyword evidence="4 10" id="KW-0251">Elongation factor</keyword>
<evidence type="ECO:0000256" key="8">
    <source>
        <dbReference type="NCBIfam" id="TIGR00484"/>
    </source>
</evidence>
<dbReference type="InterPro" id="IPR004540">
    <property type="entry name" value="Transl_elong_EFG/EF2"/>
</dbReference>
<dbReference type="InterPro" id="IPR005517">
    <property type="entry name" value="Transl_elong_EFG/EF2_IV"/>
</dbReference>
<dbReference type="Pfam" id="PF22042">
    <property type="entry name" value="EF-G_D2"/>
    <property type="match status" value="1"/>
</dbReference>
<evidence type="ECO:0000259" key="9">
    <source>
        <dbReference type="PROSITE" id="PS51722"/>
    </source>
</evidence>
<dbReference type="NCBIfam" id="NF009379">
    <property type="entry name" value="PRK12740.1-3"/>
    <property type="match status" value="1"/>
</dbReference>
<name>A0A7V1LND1_CALAY</name>
<dbReference type="Gene3D" id="3.30.230.10">
    <property type="match status" value="1"/>
</dbReference>
<dbReference type="InterPro" id="IPR027417">
    <property type="entry name" value="P-loop_NTPase"/>
</dbReference>
<keyword evidence="3" id="KW-0547">Nucleotide-binding</keyword>
<dbReference type="NCBIfam" id="TIGR00484">
    <property type="entry name" value="EF-G"/>
    <property type="match status" value="1"/>
</dbReference>
<dbReference type="Pfam" id="PF00009">
    <property type="entry name" value="GTP_EFTU"/>
    <property type="match status" value="1"/>
</dbReference>
<evidence type="ECO:0000256" key="4">
    <source>
        <dbReference type="ARBA" id="ARBA00022768"/>
    </source>
</evidence>
<sequence length="688" mass="76726">MKVFNTEQIRNIGIFGHGSVGKTMLNEAFQLGLKNITRMGSIEQGSTVSDYNPDETERQISINTSLMNGVWRDHKLNLIDTPGYSDFYGEVVGAMRVIDTVFLVVSAKSGVEVGSELVWQRAEKDDIPRVIILNKLDQENIDFDAVFNSLVEDFDQRVVLAQFPVNPGPDFNRIVDLIRMKMLTFKTDGSGDFTESDIPGELKEKADALHMKLVEAVAESDDSLMEKYFDSGLDEDDFRKGLKEAMAHDLIYPVFCTSATTNIGPKRLLDVIVNFCPAPNELKSVKTVEGKEIKLDKSAPFSALIFKTMGEQHMGELSFIKVFSGVLKTGEEVLNTNRDMGERITQIFVLNGKQKESVDSLMAGDIAALVKLKVTHTGDSLSDKNARIKFPPIEFPKPRIREAIKPKSKGDEDKIGQGLHTLHEEDPTFMYENDPELHQTIISGQGEMHLATILSRLKHRFGVEVDQEEPRIPYRETIKKTAEAQGKFKKQSGGRGQYGDCHLRIEPLERGAQFEFVDAIVGGVIPGKFIPAVEKGVLETMEKGILAGFPIVDVKVTVYDGSYHNVDSSEMAFKVAASMGFKAAFEKAKPVLLEPIYEVEIRIPDEYMGDVMGDISSRRGRILGMDADGKFQVVRAAVPLAELYKYSTTLRSMTQGRGIHTRKFSSYEEVPADAAKKIIEEAQNREED</sequence>